<protein>
    <submittedName>
        <fullName evidence="1">Head-tail adaptor</fullName>
    </submittedName>
</protein>
<dbReference type="Gene3D" id="2.40.10.270">
    <property type="entry name" value="Bacteriophage SPP1 head-tail adaptor protein"/>
    <property type="match status" value="1"/>
</dbReference>
<dbReference type="Pfam" id="PF05521">
    <property type="entry name" value="Phage_HCP"/>
    <property type="match status" value="1"/>
</dbReference>
<dbReference type="AlphaFoldDB" id="A0A1G5BEA9"/>
<evidence type="ECO:0000313" key="1">
    <source>
        <dbReference type="EMBL" id="SCX88522.1"/>
    </source>
</evidence>
<dbReference type="InterPro" id="IPR008767">
    <property type="entry name" value="Phage_SPP1_head-tail_adaptor"/>
</dbReference>
<reference evidence="1 2" key="1">
    <citation type="submission" date="2016-10" db="EMBL/GenBank/DDBJ databases">
        <authorList>
            <person name="de Groot N.N."/>
        </authorList>
    </citation>
    <scope>NUCLEOTIDE SEQUENCE [LARGE SCALE GENOMIC DNA]</scope>
    <source>
        <strain evidence="1 2">CGMCC 1.8925</strain>
    </source>
</reference>
<dbReference type="STRING" id="336292.SAMN05660710_00111"/>
<dbReference type="Proteomes" id="UP000199502">
    <property type="component" value="Unassembled WGS sequence"/>
</dbReference>
<accession>A0A1G5BEA9</accession>
<evidence type="ECO:0000313" key="2">
    <source>
        <dbReference type="Proteomes" id="UP000199502"/>
    </source>
</evidence>
<dbReference type="InterPro" id="IPR038666">
    <property type="entry name" value="SSP1_head-tail_sf"/>
</dbReference>
<dbReference type="OrthoDB" id="7998779at2"/>
<sequence>MNLGDLSVRITLLEPFQSRDEDGLITQHFEERGDVWGSIQHRPGSEAFQQARMAARDPATVAVPSTEITRRMSSEWEIKANGRRYQIRGNPFLSQDRAFVLFQVEGRRK</sequence>
<keyword evidence="2" id="KW-1185">Reference proteome</keyword>
<dbReference type="RefSeq" id="WP_090739578.1">
    <property type="nucleotide sequence ID" value="NZ_FMVT01000001.1"/>
</dbReference>
<name>A0A1G5BEA9_9RHOB</name>
<organism evidence="1 2">
    <name type="scientific">Paracoccus tibetensis</name>
    <dbReference type="NCBI Taxonomy" id="336292"/>
    <lineage>
        <taxon>Bacteria</taxon>
        <taxon>Pseudomonadati</taxon>
        <taxon>Pseudomonadota</taxon>
        <taxon>Alphaproteobacteria</taxon>
        <taxon>Rhodobacterales</taxon>
        <taxon>Paracoccaceae</taxon>
        <taxon>Paracoccus</taxon>
    </lineage>
</organism>
<dbReference type="EMBL" id="FMVT01000001">
    <property type="protein sequence ID" value="SCX88522.1"/>
    <property type="molecule type" value="Genomic_DNA"/>
</dbReference>
<gene>
    <name evidence="1" type="ORF">SAMN05660710_00111</name>
</gene>
<proteinExistence type="predicted"/>